<evidence type="ECO:0000313" key="3">
    <source>
        <dbReference type="EMBL" id="UJG44439.1"/>
    </source>
</evidence>
<protein>
    <recommendedName>
        <fullName evidence="2">Transglutaminase-like domain-containing protein</fullName>
    </recommendedName>
</protein>
<evidence type="ECO:0000256" key="1">
    <source>
        <dbReference type="SAM" id="Coils"/>
    </source>
</evidence>
<dbReference type="InterPro" id="IPR038765">
    <property type="entry name" value="Papain-like_cys_pep_sf"/>
</dbReference>
<keyword evidence="1" id="KW-0175">Coiled coil</keyword>
<gene>
    <name evidence="3" type="ORF">K9W46_04475</name>
</gene>
<dbReference type="PANTHER" id="PTHR33490">
    <property type="entry name" value="BLR5614 PROTEIN-RELATED"/>
    <property type="match status" value="1"/>
</dbReference>
<dbReference type="PANTHER" id="PTHR33490:SF6">
    <property type="entry name" value="SLL1049 PROTEIN"/>
    <property type="match status" value="1"/>
</dbReference>
<organism evidence="3">
    <name type="scientific">Candidatus Heimdallarchaeum endolithica</name>
    <dbReference type="NCBI Taxonomy" id="2876572"/>
    <lineage>
        <taxon>Archaea</taxon>
        <taxon>Promethearchaeati</taxon>
        <taxon>Candidatus Heimdallarchaeota</taxon>
        <taxon>Candidatus Heimdallarchaeia (ex Rinke et al. 2021) (nom. nud.)</taxon>
        <taxon>Candidatus Heimdallarchaeales</taxon>
        <taxon>Candidatus Heimdallarchaeaceae</taxon>
        <taxon>Candidatus Heimdallarchaeum</taxon>
    </lineage>
</organism>
<dbReference type="Gene3D" id="3.10.620.30">
    <property type="match status" value="1"/>
</dbReference>
<evidence type="ECO:0000259" key="2">
    <source>
        <dbReference type="SMART" id="SM00460"/>
    </source>
</evidence>
<dbReference type="AlphaFoldDB" id="A0A9Y1BSQ6"/>
<feature type="coiled-coil region" evidence="1">
    <location>
        <begin position="543"/>
        <end position="680"/>
    </location>
</feature>
<accession>A0A9Y1BSQ6</accession>
<feature type="domain" description="Transglutaminase-like" evidence="2">
    <location>
        <begin position="171"/>
        <end position="239"/>
    </location>
</feature>
<dbReference type="Proteomes" id="UP001200513">
    <property type="component" value="Chromosome"/>
</dbReference>
<name>A0A9Y1BSQ6_9ARCH</name>
<dbReference type="SMART" id="SM00460">
    <property type="entry name" value="TGc"/>
    <property type="match status" value="1"/>
</dbReference>
<reference evidence="3" key="1">
    <citation type="journal article" date="2022" name="Nat. Microbiol.">
        <title>Unique mobile elements and scalable gene flow at the prokaryote-eukaryote boundary revealed by circularized Asgard archaea genomes.</title>
        <authorList>
            <person name="Wu F."/>
            <person name="Speth D.R."/>
            <person name="Philosof A."/>
            <person name="Cremiere A."/>
            <person name="Narayanan A."/>
            <person name="Barco R.A."/>
            <person name="Connon S.A."/>
            <person name="Amend J.P."/>
            <person name="Antoshechkin I.A."/>
            <person name="Orphan V.J."/>
        </authorList>
    </citation>
    <scope>NUCLEOTIDE SEQUENCE</scope>
    <source>
        <strain evidence="3">PR6</strain>
    </source>
</reference>
<proteinExistence type="predicted"/>
<dbReference type="EMBL" id="CP084167">
    <property type="protein sequence ID" value="UJG44439.1"/>
    <property type="molecule type" value="Genomic_DNA"/>
</dbReference>
<feature type="coiled-coil region" evidence="1">
    <location>
        <begin position="116"/>
        <end position="143"/>
    </location>
</feature>
<dbReference type="InterPro" id="IPR002931">
    <property type="entry name" value="Transglutaminase-like"/>
</dbReference>
<sequence length="862" mass="101338">MDILNAEYAKFKISFGFYIYCFEGTLDAIELSLYLPGNSRYQRVKLIDISPEPSSIENKDQVIEVHYDSYNFTDNPVIFKAELEIISNAKKEDMSNIPFPIIQKYLPEINNYLIPSFEVESENEQLINESKKLTQNCKNLEEAITRIAEYVNRNILYAEIYGGKKRTAYDTYVLKTGVCYEKANLFAALCRAVNIPCRLVSGFSGNFEFVDGKIVDDWGGHAWAEIYTRKKWVPVDPTYTPPEIGFVDPGHISVFFEPSLNDNFYSYELEGNAKISVDYKLKLESVDIIKPREGKKIQPLPSRPKLEQKNKKTYQPLPDAEYLIFSFPFGLVEGKKLFSTWSLDESLVLAMQALNYEKIKYSKIAPLFIPMAFYLSEKEIIPISISQLFESNTMSFSYRQVRNLDKVGEKISEIYDFPALEKFERELELDIIEKNITINVILRHFVQDLENFLPFIRIYEYVNFEEYDGLIEPKIYSAEKMDSLVKKDIGDILKGDIVGSERLISYFQMFVETADEIFEKLYENYNREVAVLKNVISQNQRILEKINTEVSKLKKSISQNRNNRERIKNKVEEIENEIKKTNLRIKDAKNNIEQIRIQLRNITYNDLRNELREKLVQFENEVNRLNRMKTGYSKLQIEQLKKIKEFEEEILSQENQLRGLLKKQQEVMRILEKNEEKNKRFVKDYQNKVELIESIKISVREKMIMDVSDEQQIARRYAIDSSLSPLKNYETTKRIALGYIPCFISIKNDNLSTLRLTLPTKFALKNQRLYVQEKIYLQTYFDELFKKQKSRNSFIKTIIKFLTRNRNLDKNTGTNIEERLLKDFLELINNRNLLSEDNKYLLLSGQKKLSFRSGLKKIKWIS</sequence>
<dbReference type="Pfam" id="PF01841">
    <property type="entry name" value="Transglut_core"/>
    <property type="match status" value="1"/>
</dbReference>
<dbReference type="SUPFAM" id="SSF54001">
    <property type="entry name" value="Cysteine proteinases"/>
    <property type="match status" value="1"/>
</dbReference>